<proteinExistence type="predicted"/>
<protein>
    <submittedName>
        <fullName evidence="1">Uncharacterized protein</fullName>
    </submittedName>
</protein>
<comment type="caution">
    <text evidence="1">The sequence shown here is derived from an EMBL/GenBank/DDBJ whole genome shotgun (WGS) entry which is preliminary data.</text>
</comment>
<evidence type="ECO:0000313" key="2">
    <source>
        <dbReference type="Proteomes" id="UP001396334"/>
    </source>
</evidence>
<sequence>MELCTTGLEEYGGGVEWRSQNLESPVWQRSILIGEKCKIPRFSGLILYDERGQLLDEDVYLGIPLGAKRNSVRLWDPILSKFSHKMSGWKAISLSFGGRITLVKHVLSSFPVCFLSLFKMPVSIYKKLNSIMARFLWGGLTDKKKVHWLNWSDVCRPIHLGGLGISDHCIKNRALLGKWFWHFGNEQDNVWKRMISSK</sequence>
<keyword evidence="2" id="KW-1185">Reference proteome</keyword>
<dbReference type="PANTHER" id="PTHR33116">
    <property type="entry name" value="REVERSE TRANSCRIPTASE ZINC-BINDING DOMAIN-CONTAINING PROTEIN-RELATED-RELATED"/>
    <property type="match status" value="1"/>
</dbReference>
<dbReference type="PANTHER" id="PTHR33116:SF75">
    <property type="entry name" value="RIBONUCLEASE H PROTEIN"/>
    <property type="match status" value="1"/>
</dbReference>
<reference evidence="1 2" key="1">
    <citation type="journal article" date="2024" name="G3 (Bethesda)">
        <title>Genome assembly of Hibiscus sabdariffa L. provides insights into metabolisms of medicinal natural products.</title>
        <authorList>
            <person name="Kim T."/>
        </authorList>
    </citation>
    <scope>NUCLEOTIDE SEQUENCE [LARGE SCALE GENOMIC DNA]</scope>
    <source>
        <strain evidence="1">TK-2024</strain>
        <tissue evidence="1">Old leaves</tissue>
    </source>
</reference>
<dbReference type="Proteomes" id="UP001396334">
    <property type="component" value="Unassembled WGS sequence"/>
</dbReference>
<gene>
    <name evidence="1" type="ORF">V6N11_082937</name>
</gene>
<evidence type="ECO:0000313" key="1">
    <source>
        <dbReference type="EMBL" id="KAK9001146.1"/>
    </source>
</evidence>
<organism evidence="1 2">
    <name type="scientific">Hibiscus sabdariffa</name>
    <name type="common">roselle</name>
    <dbReference type="NCBI Taxonomy" id="183260"/>
    <lineage>
        <taxon>Eukaryota</taxon>
        <taxon>Viridiplantae</taxon>
        <taxon>Streptophyta</taxon>
        <taxon>Embryophyta</taxon>
        <taxon>Tracheophyta</taxon>
        <taxon>Spermatophyta</taxon>
        <taxon>Magnoliopsida</taxon>
        <taxon>eudicotyledons</taxon>
        <taxon>Gunneridae</taxon>
        <taxon>Pentapetalae</taxon>
        <taxon>rosids</taxon>
        <taxon>malvids</taxon>
        <taxon>Malvales</taxon>
        <taxon>Malvaceae</taxon>
        <taxon>Malvoideae</taxon>
        <taxon>Hibiscus</taxon>
    </lineage>
</organism>
<name>A0ABR2QKZ3_9ROSI</name>
<accession>A0ABR2QKZ3</accession>
<dbReference type="EMBL" id="JBBPBN010000036">
    <property type="protein sequence ID" value="KAK9001146.1"/>
    <property type="molecule type" value="Genomic_DNA"/>
</dbReference>